<keyword evidence="1" id="KW-0175">Coiled coil</keyword>
<evidence type="ECO:0000313" key="6">
    <source>
        <dbReference type="Proteomes" id="UP000235965"/>
    </source>
</evidence>
<feature type="region of interest" description="Disordered" evidence="2">
    <location>
        <begin position="581"/>
        <end position="604"/>
    </location>
</feature>
<reference evidence="5 6" key="1">
    <citation type="submission" date="2017-12" db="EMBL/GenBank/DDBJ databases">
        <title>Hemimetabolous genomes reveal molecular basis of termite eusociality.</title>
        <authorList>
            <person name="Harrison M.C."/>
            <person name="Jongepier E."/>
            <person name="Robertson H.M."/>
            <person name="Arning N."/>
            <person name="Bitard-Feildel T."/>
            <person name="Chao H."/>
            <person name="Childers C.P."/>
            <person name="Dinh H."/>
            <person name="Doddapaneni H."/>
            <person name="Dugan S."/>
            <person name="Gowin J."/>
            <person name="Greiner C."/>
            <person name="Han Y."/>
            <person name="Hu H."/>
            <person name="Hughes D.S.T."/>
            <person name="Huylmans A.-K."/>
            <person name="Kemena C."/>
            <person name="Kremer L.P.M."/>
            <person name="Lee S.L."/>
            <person name="Lopez-Ezquerra A."/>
            <person name="Mallet L."/>
            <person name="Monroy-Kuhn J.M."/>
            <person name="Moser A."/>
            <person name="Murali S.C."/>
            <person name="Muzny D.M."/>
            <person name="Otani S."/>
            <person name="Piulachs M.-D."/>
            <person name="Poelchau M."/>
            <person name="Qu J."/>
            <person name="Schaub F."/>
            <person name="Wada-Katsumata A."/>
            <person name="Worley K.C."/>
            <person name="Xie Q."/>
            <person name="Ylla G."/>
            <person name="Poulsen M."/>
            <person name="Gibbs R.A."/>
            <person name="Schal C."/>
            <person name="Richards S."/>
            <person name="Belles X."/>
            <person name="Korb J."/>
            <person name="Bornberg-Bauer E."/>
        </authorList>
    </citation>
    <scope>NUCLEOTIDE SEQUENCE [LARGE SCALE GENOMIC DNA]</scope>
    <source>
        <tissue evidence="5">Whole body</tissue>
    </source>
</reference>
<feature type="coiled-coil region" evidence="1">
    <location>
        <begin position="245"/>
        <end position="287"/>
    </location>
</feature>
<evidence type="ECO:0000313" key="5">
    <source>
        <dbReference type="EMBL" id="PNF21487.1"/>
    </source>
</evidence>
<evidence type="ECO:0008006" key="7">
    <source>
        <dbReference type="Google" id="ProtNLM"/>
    </source>
</evidence>
<dbReference type="OrthoDB" id="5978806at2759"/>
<keyword evidence="3" id="KW-0472">Membrane</keyword>
<keyword evidence="6" id="KW-1185">Reference proteome</keyword>
<dbReference type="AlphaFoldDB" id="A0A2J7PYR2"/>
<keyword evidence="3" id="KW-0812">Transmembrane</keyword>
<feature type="transmembrane region" description="Helical" evidence="3">
    <location>
        <begin position="414"/>
        <end position="433"/>
    </location>
</feature>
<dbReference type="Proteomes" id="UP000235965">
    <property type="component" value="Unassembled WGS sequence"/>
</dbReference>
<dbReference type="STRING" id="105785.A0A2J7PYR2"/>
<evidence type="ECO:0000256" key="4">
    <source>
        <dbReference type="SAM" id="SignalP"/>
    </source>
</evidence>
<dbReference type="PANTHER" id="PTHR33538">
    <property type="entry name" value="PROTEIN GAMETE EXPRESSED 1"/>
    <property type="match status" value="1"/>
</dbReference>
<evidence type="ECO:0000256" key="1">
    <source>
        <dbReference type="SAM" id="Coils"/>
    </source>
</evidence>
<gene>
    <name evidence="5" type="ORF">B7P43_G13546</name>
</gene>
<dbReference type="EMBL" id="NEVH01020342">
    <property type="protein sequence ID" value="PNF21489.1"/>
    <property type="molecule type" value="Genomic_DNA"/>
</dbReference>
<dbReference type="EMBL" id="NEVH01020342">
    <property type="protein sequence ID" value="PNF21488.1"/>
    <property type="molecule type" value="Genomic_DNA"/>
</dbReference>
<dbReference type="EMBL" id="NEVH01020342">
    <property type="protein sequence ID" value="PNF21490.1"/>
    <property type="molecule type" value="Genomic_DNA"/>
</dbReference>
<proteinExistence type="predicted"/>
<accession>A0A2J7PYR2</accession>
<evidence type="ECO:0000256" key="2">
    <source>
        <dbReference type="SAM" id="MobiDB-lite"/>
    </source>
</evidence>
<feature type="chain" id="PRO_5014559352" description="Protein brambleberry" evidence="4">
    <location>
        <begin position="21"/>
        <end position="633"/>
    </location>
</feature>
<feature type="transmembrane region" description="Helical" evidence="3">
    <location>
        <begin position="363"/>
        <end position="384"/>
    </location>
</feature>
<feature type="compositionally biased region" description="Low complexity" evidence="2">
    <location>
        <begin position="500"/>
        <end position="510"/>
    </location>
</feature>
<evidence type="ECO:0000256" key="3">
    <source>
        <dbReference type="SAM" id="Phobius"/>
    </source>
</evidence>
<feature type="region of interest" description="Disordered" evidence="2">
    <location>
        <begin position="500"/>
        <end position="519"/>
    </location>
</feature>
<feature type="signal peptide" evidence="4">
    <location>
        <begin position="1"/>
        <end position="20"/>
    </location>
</feature>
<dbReference type="EMBL" id="NEVH01020342">
    <property type="protein sequence ID" value="PNF21487.1"/>
    <property type="molecule type" value="Genomic_DNA"/>
</dbReference>
<keyword evidence="3" id="KW-1133">Transmembrane helix</keyword>
<dbReference type="InterPro" id="IPR040346">
    <property type="entry name" value="GEX1/Brambleberry"/>
</dbReference>
<sequence length="633" mass="70602">MSTKALIICLFILLVGSGNASIIDWIWGGHDENAAPKPTIGGLPIVKIPFEIITDDEKFLREAKNYTSLKLEHLDDCQHHVVMRIHSACSDLTEEELSKMSVDLLNCQAVTKGWRRFLCTSRMSLQECTSSMDPDMWNAYHLMNNRARAICYAARSQQSRALSEMTVDKLMDSAHSQLNTMDSLKEDHQKLESLTASTLEAVSYGHQSLMDQQDKLRVTQHSIQDSVSLNLRQVTREKVLIASGHHELAKMMDDIRNKLDEASLELSSQVNERRENHKQQLEDLRSVVDQVAVFWQRIDGRTQEILAHHESATAQYDSAIYKLSQISTTVNFLLDLLDKTRHDIEHLGRLINLTPDTGNQLDHLYSCVLHFLYLIVGMITAAFFRAPTTSRAFLLLFVPLNLAVTYTHGDAAALNFPSMTILILASTAVCYVIQRALHYWTSRQPRPLSSLHGSQPQPMTSQFITNPLPCTKPVALMLSHRSSMNTLSLFPGDPGRCPSSMESMSVAASSRGDSPRPDERVRILTPVRDRNLGEGSSGSGEVALGLAHFAERSANSNSCSSNNCLVQAGTSRTLRQRYSSPVYFPPARKPTSSFSGTPRRSPPRPVCRAVCRNGQQCHTSASVGSDLCWRHTS</sequence>
<comment type="caution">
    <text evidence="5">The sequence shown here is derived from an EMBL/GenBank/DDBJ whole genome shotgun (WGS) entry which is preliminary data.</text>
</comment>
<dbReference type="InParanoid" id="A0A2J7PYR2"/>
<name>A0A2J7PYR2_9NEOP</name>
<protein>
    <recommendedName>
        <fullName evidence="7">Protein brambleberry</fullName>
    </recommendedName>
</protein>
<organism evidence="5 6">
    <name type="scientific">Cryptotermes secundus</name>
    <dbReference type="NCBI Taxonomy" id="105785"/>
    <lineage>
        <taxon>Eukaryota</taxon>
        <taxon>Metazoa</taxon>
        <taxon>Ecdysozoa</taxon>
        <taxon>Arthropoda</taxon>
        <taxon>Hexapoda</taxon>
        <taxon>Insecta</taxon>
        <taxon>Pterygota</taxon>
        <taxon>Neoptera</taxon>
        <taxon>Polyneoptera</taxon>
        <taxon>Dictyoptera</taxon>
        <taxon>Blattodea</taxon>
        <taxon>Blattoidea</taxon>
        <taxon>Termitoidae</taxon>
        <taxon>Kalotermitidae</taxon>
        <taxon>Cryptotermitinae</taxon>
        <taxon>Cryptotermes</taxon>
    </lineage>
</organism>
<feature type="transmembrane region" description="Helical" evidence="3">
    <location>
        <begin position="391"/>
        <end position="408"/>
    </location>
</feature>
<dbReference type="PANTHER" id="PTHR33538:SF1">
    <property type="entry name" value="PROTEIN BRAMBLEBERRY"/>
    <property type="match status" value="1"/>
</dbReference>
<keyword evidence="4" id="KW-0732">Signal</keyword>